<proteinExistence type="predicted"/>
<evidence type="ECO:0000256" key="1">
    <source>
        <dbReference type="SAM" id="MobiDB-lite"/>
    </source>
</evidence>
<evidence type="ECO:0000313" key="4">
    <source>
        <dbReference type="Proteomes" id="UP000243024"/>
    </source>
</evidence>
<gene>
    <name evidence="3" type="ORF">SA87_06680</name>
</gene>
<dbReference type="CDD" id="cd00077">
    <property type="entry name" value="HDc"/>
    <property type="match status" value="1"/>
</dbReference>
<organism evidence="3 4">
    <name type="scientific">Hydrogenibacillus schlegelii</name>
    <name type="common">Bacillus schlegelii</name>
    <dbReference type="NCBI Taxonomy" id="1484"/>
    <lineage>
        <taxon>Bacteria</taxon>
        <taxon>Bacillati</taxon>
        <taxon>Bacillota</taxon>
        <taxon>Bacilli</taxon>
        <taxon>Bacillales</taxon>
        <taxon>Bacillales Family X. Incertae Sedis</taxon>
        <taxon>Hydrogenibacillus</taxon>
    </lineage>
</organism>
<comment type="caution">
    <text evidence="3">The sequence shown here is derived from an EMBL/GenBank/DDBJ whole genome shotgun (WGS) entry which is preliminary data.</text>
</comment>
<feature type="domain" description="HD-GYP" evidence="2">
    <location>
        <begin position="135"/>
        <end position="329"/>
    </location>
</feature>
<feature type="compositionally biased region" description="Low complexity" evidence="1">
    <location>
        <begin position="56"/>
        <end position="71"/>
    </location>
</feature>
<accession>A0A179IRA1</accession>
<dbReference type="Pfam" id="PF13487">
    <property type="entry name" value="HD_5"/>
    <property type="match status" value="1"/>
</dbReference>
<dbReference type="OrthoDB" id="9759601at2"/>
<keyword evidence="4" id="KW-1185">Reference proteome</keyword>
<dbReference type="RefSeq" id="WP_066201354.1">
    <property type="nucleotide sequence ID" value="NZ_CBCSAS010000014.1"/>
</dbReference>
<protein>
    <recommendedName>
        <fullName evidence="2">HD-GYP domain-containing protein</fullName>
    </recommendedName>
</protein>
<dbReference type="STRING" id="1484.SA87_06680"/>
<dbReference type="Gene3D" id="1.10.3210.10">
    <property type="entry name" value="Hypothetical protein af1432"/>
    <property type="match status" value="1"/>
</dbReference>
<dbReference type="EMBL" id="JXBB01000023">
    <property type="protein sequence ID" value="OAR04141.1"/>
    <property type="molecule type" value="Genomic_DNA"/>
</dbReference>
<evidence type="ECO:0000313" key="3">
    <source>
        <dbReference type="EMBL" id="OAR04141.1"/>
    </source>
</evidence>
<dbReference type="AlphaFoldDB" id="A0A179IRA1"/>
<dbReference type="InterPro" id="IPR003607">
    <property type="entry name" value="HD/PDEase_dom"/>
</dbReference>
<dbReference type="SMART" id="SM00471">
    <property type="entry name" value="HDc"/>
    <property type="match status" value="1"/>
</dbReference>
<reference evidence="3 4" key="1">
    <citation type="submission" date="2015-09" db="EMBL/GenBank/DDBJ databases">
        <title>Draft genome sequence of Hydrogenibacillus schlegelii DSM 2000.</title>
        <authorList>
            <person name="Hemp J."/>
        </authorList>
    </citation>
    <scope>NUCLEOTIDE SEQUENCE [LARGE SCALE GENOMIC DNA]</scope>
    <source>
        <strain evidence="3 4">MA 48</strain>
    </source>
</reference>
<dbReference type="InterPro" id="IPR037522">
    <property type="entry name" value="HD_GYP_dom"/>
</dbReference>
<dbReference type="PANTHER" id="PTHR43155">
    <property type="entry name" value="CYCLIC DI-GMP PHOSPHODIESTERASE PA4108-RELATED"/>
    <property type="match status" value="1"/>
</dbReference>
<name>A0A179IRA1_HYDSH</name>
<dbReference type="PROSITE" id="PS51832">
    <property type="entry name" value="HD_GYP"/>
    <property type="match status" value="1"/>
</dbReference>
<dbReference type="PANTHER" id="PTHR43155:SF2">
    <property type="entry name" value="CYCLIC DI-GMP PHOSPHODIESTERASE PA4108"/>
    <property type="match status" value="1"/>
</dbReference>
<sequence length="375" mass="39907">MRLVVGPEIVGRVLARPVELPDGGRLLSAGRRLEESDVAYLRAFGVTAVEVDEEPGAAPDRAAAGRPASASVRTAEGVRPPADRPPETPRPPAPAHEGAWRAAVEGALRRTALGAPPPIADLRAIVRSWFAEDARPTAWVRLVRVRPEAAEDPAERLAVHALSVGRLAAALARLLGLADGEVMQVALAGLLADVGMWRLPPRLLRHPGVYAPEERRDMERHTALGYERLKGRLGLSPEAALAALLHHERMNGSGYPSGLPGERIPLLVRIVAAADSLAAGASARPYRPAKSWWTIVSEIAASAAYDLALRQAMLESIRRLPAGTTVRFADGRSARLLRVDAARPLLWELEADGALLPLSALPDVVAVDPPDEAGG</sequence>
<dbReference type="SUPFAM" id="SSF109604">
    <property type="entry name" value="HD-domain/PDEase-like"/>
    <property type="match status" value="1"/>
</dbReference>
<dbReference type="Proteomes" id="UP000243024">
    <property type="component" value="Unassembled WGS sequence"/>
</dbReference>
<feature type="region of interest" description="Disordered" evidence="1">
    <location>
        <begin position="55"/>
        <end position="99"/>
    </location>
</feature>
<evidence type="ECO:0000259" key="2">
    <source>
        <dbReference type="PROSITE" id="PS51832"/>
    </source>
</evidence>